<dbReference type="SUPFAM" id="SSF55729">
    <property type="entry name" value="Acyl-CoA N-acyltransferases (Nat)"/>
    <property type="match status" value="1"/>
</dbReference>
<evidence type="ECO:0000313" key="3">
    <source>
        <dbReference type="Proteomes" id="UP001139722"/>
    </source>
</evidence>
<gene>
    <name evidence="2" type="ORF">BJ978_001918</name>
</gene>
<proteinExistence type="predicted"/>
<dbReference type="InterPro" id="IPR016181">
    <property type="entry name" value="Acyl_CoA_acyltransferase"/>
</dbReference>
<comment type="caution">
    <text evidence="2">The sequence shown here is derived from an EMBL/GenBank/DDBJ whole genome shotgun (WGS) entry which is preliminary data.</text>
</comment>
<keyword evidence="3" id="KW-1185">Reference proteome</keyword>
<dbReference type="PANTHER" id="PTHR43792">
    <property type="entry name" value="GNAT FAMILY, PUTATIVE (AFU_ORTHOLOGUE AFUA_3G00765)-RELATED-RELATED"/>
    <property type="match status" value="1"/>
</dbReference>
<accession>A0A9X2GZ27</accession>
<feature type="domain" description="N-acetyltransferase" evidence="1">
    <location>
        <begin position="10"/>
        <end position="148"/>
    </location>
</feature>
<dbReference type="AlphaFoldDB" id="A0A9X2GZ27"/>
<dbReference type="Pfam" id="PF13302">
    <property type="entry name" value="Acetyltransf_3"/>
    <property type="match status" value="1"/>
</dbReference>
<evidence type="ECO:0000313" key="2">
    <source>
        <dbReference type="EMBL" id="MCP2371242.1"/>
    </source>
</evidence>
<dbReference type="RefSeq" id="WP_156999542.1">
    <property type="nucleotide sequence ID" value="NZ_BAAANU010000018.1"/>
</dbReference>
<dbReference type="InterPro" id="IPR051531">
    <property type="entry name" value="N-acetyltransferase"/>
</dbReference>
<dbReference type="GO" id="GO:0016747">
    <property type="term" value="F:acyltransferase activity, transferring groups other than amino-acyl groups"/>
    <property type="evidence" value="ECO:0007669"/>
    <property type="project" value="InterPro"/>
</dbReference>
<reference evidence="2" key="1">
    <citation type="submission" date="2022-06" db="EMBL/GenBank/DDBJ databases">
        <title>Sequencing the genomes of 1000 actinobacteria strains.</title>
        <authorList>
            <person name="Klenk H.-P."/>
        </authorList>
    </citation>
    <scope>NUCLEOTIDE SEQUENCE</scope>
    <source>
        <strain evidence="2">DSM 22016</strain>
    </source>
</reference>
<dbReference type="OrthoDB" id="9795188at2"/>
<sequence>MQPVVIRTERLVLDLPVPADADVVTRACQDPLFESVLTTPWPYERRHADAFLGEHVPKGWATGGELTWAIRANAGDPLVGMISVRETQNEIGFWMVREHRGAGVMSEAATAVAEWVLAGGIAGASTVFWRAVVGNTGSAKVARAAGFRHIRPADSLVPDRDGNLRPAWFGVREAIVDPRAESSWNEILGPRA</sequence>
<dbReference type="EMBL" id="JAMZDY010000001">
    <property type="protein sequence ID" value="MCP2371242.1"/>
    <property type="molecule type" value="Genomic_DNA"/>
</dbReference>
<protein>
    <submittedName>
        <fullName evidence="2">RimJ/RimL family protein N-acetyltransferase</fullName>
    </submittedName>
</protein>
<evidence type="ECO:0000259" key="1">
    <source>
        <dbReference type="Pfam" id="PF13302"/>
    </source>
</evidence>
<organism evidence="2 3">
    <name type="scientific">Agromyces terreus</name>
    <dbReference type="NCBI Taxonomy" id="424795"/>
    <lineage>
        <taxon>Bacteria</taxon>
        <taxon>Bacillati</taxon>
        <taxon>Actinomycetota</taxon>
        <taxon>Actinomycetes</taxon>
        <taxon>Micrococcales</taxon>
        <taxon>Microbacteriaceae</taxon>
        <taxon>Agromyces</taxon>
    </lineage>
</organism>
<dbReference type="Gene3D" id="3.40.630.30">
    <property type="match status" value="1"/>
</dbReference>
<dbReference type="Proteomes" id="UP001139722">
    <property type="component" value="Unassembled WGS sequence"/>
</dbReference>
<dbReference type="InterPro" id="IPR000182">
    <property type="entry name" value="GNAT_dom"/>
</dbReference>
<name>A0A9X2GZ27_9MICO</name>